<dbReference type="InterPro" id="IPR005025">
    <property type="entry name" value="FMN_Rdtase-like_dom"/>
</dbReference>
<evidence type="ECO:0000259" key="1">
    <source>
        <dbReference type="Pfam" id="PF03358"/>
    </source>
</evidence>
<dbReference type="GO" id="GO:0010181">
    <property type="term" value="F:FMN binding"/>
    <property type="evidence" value="ECO:0007669"/>
    <property type="project" value="TreeGrafter"/>
</dbReference>
<dbReference type="SUPFAM" id="SSF52218">
    <property type="entry name" value="Flavoproteins"/>
    <property type="match status" value="1"/>
</dbReference>
<protein>
    <recommendedName>
        <fullName evidence="1">NADPH-dependent FMN reductase-like domain-containing protein</fullName>
    </recommendedName>
</protein>
<feature type="domain" description="NADPH-dependent FMN reductase-like" evidence="1">
    <location>
        <begin position="3"/>
        <end position="142"/>
    </location>
</feature>
<comment type="caution">
    <text evidence="2">The sequence shown here is derived from an EMBL/GenBank/DDBJ whole genome shotgun (WGS) entry which is preliminary data.</text>
</comment>
<accession>A0A2S7KNE7</accession>
<dbReference type="Pfam" id="PF03358">
    <property type="entry name" value="FMN_red"/>
    <property type="match status" value="1"/>
</dbReference>
<dbReference type="RefSeq" id="WP_104812066.1">
    <property type="nucleotide sequence ID" value="NZ_MQUB01000001.1"/>
</dbReference>
<dbReference type="Gene3D" id="3.40.50.360">
    <property type="match status" value="1"/>
</dbReference>
<evidence type="ECO:0000313" key="2">
    <source>
        <dbReference type="EMBL" id="PQB04142.1"/>
    </source>
</evidence>
<dbReference type="InterPro" id="IPR029039">
    <property type="entry name" value="Flavoprotein-like_sf"/>
</dbReference>
<dbReference type="PANTHER" id="PTHR30543">
    <property type="entry name" value="CHROMATE REDUCTASE"/>
    <property type="match status" value="1"/>
</dbReference>
<keyword evidence="3" id="KW-1185">Reference proteome</keyword>
<dbReference type="OrthoDB" id="5767802at2"/>
<dbReference type="Proteomes" id="UP000239800">
    <property type="component" value="Unassembled WGS sequence"/>
</dbReference>
<reference evidence="2 3" key="1">
    <citation type="submission" date="2016-11" db="EMBL/GenBank/DDBJ databases">
        <title>Trade-off between light-utilization and light-protection in marine flavobacteria.</title>
        <authorList>
            <person name="Kumagai Y."/>
        </authorList>
    </citation>
    <scope>NUCLEOTIDE SEQUENCE [LARGE SCALE GENOMIC DNA]</scope>
    <source>
        <strain evidence="2 3">NBRC 107741</strain>
    </source>
</reference>
<gene>
    <name evidence="2" type="ORF">BST85_03920</name>
</gene>
<dbReference type="AlphaFoldDB" id="A0A2S7KNE7"/>
<organism evidence="2 3">
    <name type="scientific">Aureitalea marina</name>
    <dbReference type="NCBI Taxonomy" id="930804"/>
    <lineage>
        <taxon>Bacteria</taxon>
        <taxon>Pseudomonadati</taxon>
        <taxon>Bacteroidota</taxon>
        <taxon>Flavobacteriia</taxon>
        <taxon>Flavobacteriales</taxon>
        <taxon>Flavobacteriaceae</taxon>
        <taxon>Aureitalea</taxon>
    </lineage>
</organism>
<dbReference type="EMBL" id="MQUB01000001">
    <property type="protein sequence ID" value="PQB04142.1"/>
    <property type="molecule type" value="Genomic_DNA"/>
</dbReference>
<dbReference type="InterPro" id="IPR050712">
    <property type="entry name" value="NAD(P)H-dep_reductase"/>
</dbReference>
<evidence type="ECO:0000313" key="3">
    <source>
        <dbReference type="Proteomes" id="UP000239800"/>
    </source>
</evidence>
<dbReference type="PANTHER" id="PTHR30543:SF21">
    <property type="entry name" value="NAD(P)H-DEPENDENT FMN REDUCTASE LOT6"/>
    <property type="match status" value="1"/>
</dbReference>
<dbReference type="GO" id="GO:0005829">
    <property type="term" value="C:cytosol"/>
    <property type="evidence" value="ECO:0007669"/>
    <property type="project" value="TreeGrafter"/>
</dbReference>
<name>A0A2S7KNE7_9FLAO</name>
<proteinExistence type="predicted"/>
<sequence length="178" mass="19436">MKKIIAFAGSNSSSSINHKLVTYVAGLAQQAEVEVIKLTDYSLPIYSEDIEKENGFPKPLAELMSKIKEGDGVIIAMNEHNSGWSSFFKNTMDWLSRLERSYLEGIPVLLVSTSPGGRGGQSSMDFGVNNLPRVGAQVIHGITVPRFYNNFDQDEGVISEPELKAKLQAAMADLEAAL</sequence>
<dbReference type="GO" id="GO:0016491">
    <property type="term" value="F:oxidoreductase activity"/>
    <property type="evidence" value="ECO:0007669"/>
    <property type="project" value="InterPro"/>
</dbReference>